<accession>M2Y3D3</accession>
<dbReference type="Gene3D" id="3.30.930.10">
    <property type="entry name" value="Bira Bifunctional Protein, Domain 2"/>
    <property type="match status" value="1"/>
</dbReference>
<dbReference type="Gene3D" id="3.50.40.10">
    <property type="entry name" value="Phenylalanyl-trna Synthetase, Chain B, domain 3"/>
    <property type="match status" value="1"/>
</dbReference>
<feature type="domain" description="B5" evidence="16">
    <location>
        <begin position="311"/>
        <end position="389"/>
    </location>
</feature>
<dbReference type="GO" id="GO:0004826">
    <property type="term" value="F:phenylalanine-tRNA ligase activity"/>
    <property type="evidence" value="ECO:0007669"/>
    <property type="project" value="UniProtKB-EC"/>
</dbReference>
<dbReference type="InterPro" id="IPR041616">
    <property type="entry name" value="PheRS_beta_core"/>
</dbReference>
<reference evidence="18" key="1">
    <citation type="journal article" date="2013" name="Science">
        <title>Gene transfer from bacteria and archaea facilitated evolution of an extremophilic eukaryote.</title>
        <authorList>
            <person name="Schonknecht G."/>
            <person name="Chen W.H."/>
            <person name="Ternes C.M."/>
            <person name="Barbier G.G."/>
            <person name="Shrestha R.P."/>
            <person name="Stanke M."/>
            <person name="Brautigam A."/>
            <person name="Baker B.J."/>
            <person name="Banfield J.F."/>
            <person name="Garavito R.M."/>
            <person name="Carr K."/>
            <person name="Wilkerson C."/>
            <person name="Rensing S.A."/>
            <person name="Gagneul D."/>
            <person name="Dickenson N.E."/>
            <person name="Oesterhelt C."/>
            <person name="Lercher M.J."/>
            <person name="Weber A.P."/>
        </authorList>
    </citation>
    <scope>NUCLEOTIDE SEQUENCE [LARGE SCALE GENOMIC DNA]</scope>
    <source>
        <strain evidence="18">074W</strain>
    </source>
</reference>
<dbReference type="FunFam" id="3.50.40.10:FF:000002">
    <property type="entry name" value="phenylalanine--tRNA ligase beta subunit"/>
    <property type="match status" value="1"/>
</dbReference>
<dbReference type="GO" id="GO:0003723">
    <property type="term" value="F:RNA binding"/>
    <property type="evidence" value="ECO:0007669"/>
    <property type="project" value="InterPro"/>
</dbReference>
<dbReference type="Pfam" id="PF03484">
    <property type="entry name" value="B5"/>
    <property type="match status" value="1"/>
</dbReference>
<comment type="subcellular location">
    <subcellularLocation>
        <location evidence="2">Cytoplasm</location>
    </subcellularLocation>
</comment>
<evidence type="ECO:0000256" key="10">
    <source>
        <dbReference type="ARBA" id="ARBA00022840"/>
    </source>
</evidence>
<sequence length="614" mass="70179">MPTVTVDRELFLRSVPGIDSDEDVESICYEFGLEVDEVCYETWTFGSRARSGIEVTLPNEDGKEEQHQVFKIEVPANRTDLLSADGIIKALRVFRGIDKPLEFSSSLSSSPIRLIIKPAVQKVRQYMLSAVIRGVVLNRLRYQSIIDFQEKLHQNICRQRSLVSIGLHDLDKVEPPFVYDALRPTEITFVPLGLDKEFRADQLFEYYDRDPQLRKYTSLIRQFDRFPVVLDAKNRILSLPPVINGDLSKVTLSTRNIFVDCTGTDWTKTQMVIRTIVAIISQYCEEPFVEPVIIETMSVDQSSQEMISPNMELHSFKLELERAKRMLGVDLLPDKAVELLNRMQLFATIEEDSRNSLHVQVPIHRDDILHTCDIIEDLAVAYGYDNLPERFPCTVTQGRLLGINMFSDLVRREGLAQQGFTEVLTWVTVSQAENFDMMQRPDDGNTAVRIANPKTLEFQSCRFSLLPGILKTLRENRMVKLPIRLFELSDTVHIQRDHEVGAVNRRSLCAVYCSSTAGFELIHGLLEHIMKVVSLPNKATSKGSKYFWLDDKNCEDNAYFPGRRALIMFGEREIGVLGWIHPQVLQNFGLNNPCSALELDIDLLFSLSNYFLKS</sequence>
<dbReference type="PROSITE" id="PS51483">
    <property type="entry name" value="B5"/>
    <property type="match status" value="1"/>
</dbReference>
<evidence type="ECO:0000256" key="12">
    <source>
        <dbReference type="ARBA" id="ARBA00022917"/>
    </source>
</evidence>
<comment type="similarity">
    <text evidence="3">Belongs to the phenylalanyl-tRNA synthetase beta subunit family. Type 2 subfamily.</text>
</comment>
<dbReference type="SUPFAM" id="SSF55681">
    <property type="entry name" value="Class II aaRS and biotin synthetases"/>
    <property type="match status" value="1"/>
</dbReference>
<dbReference type="Pfam" id="PF18262">
    <property type="entry name" value="PhetRS_B1"/>
    <property type="match status" value="1"/>
</dbReference>
<dbReference type="Gene3D" id="3.30.56.10">
    <property type="match status" value="2"/>
</dbReference>
<keyword evidence="8" id="KW-0479">Metal-binding</keyword>
<dbReference type="OrthoDB" id="1698572at2759"/>
<evidence type="ECO:0000313" key="17">
    <source>
        <dbReference type="EMBL" id="EME30329.1"/>
    </source>
</evidence>
<dbReference type="Pfam" id="PF03483">
    <property type="entry name" value="B3_4"/>
    <property type="match status" value="1"/>
</dbReference>
<keyword evidence="6" id="KW-0963">Cytoplasm</keyword>
<comment type="catalytic activity">
    <reaction evidence="15">
        <text>tRNA(Phe) + L-phenylalanine + ATP = L-phenylalanyl-tRNA(Phe) + AMP + diphosphate + H(+)</text>
        <dbReference type="Rhea" id="RHEA:19413"/>
        <dbReference type="Rhea" id="RHEA-COMP:9668"/>
        <dbReference type="Rhea" id="RHEA-COMP:9699"/>
        <dbReference type="ChEBI" id="CHEBI:15378"/>
        <dbReference type="ChEBI" id="CHEBI:30616"/>
        <dbReference type="ChEBI" id="CHEBI:33019"/>
        <dbReference type="ChEBI" id="CHEBI:58095"/>
        <dbReference type="ChEBI" id="CHEBI:78442"/>
        <dbReference type="ChEBI" id="CHEBI:78531"/>
        <dbReference type="ChEBI" id="CHEBI:456215"/>
        <dbReference type="EC" id="6.1.1.20"/>
    </reaction>
</comment>
<keyword evidence="7 17" id="KW-0436">Ligase</keyword>
<keyword evidence="10" id="KW-0067">ATP-binding</keyword>
<protein>
    <recommendedName>
        <fullName evidence="5">phenylalanine--tRNA ligase</fullName>
        <ecNumber evidence="5">6.1.1.20</ecNumber>
    </recommendedName>
    <alternativeName>
        <fullName evidence="14">Phenylalanyl-tRNA synthetase beta subunit</fullName>
    </alternativeName>
</protein>
<evidence type="ECO:0000256" key="5">
    <source>
        <dbReference type="ARBA" id="ARBA00012814"/>
    </source>
</evidence>
<evidence type="ECO:0000256" key="13">
    <source>
        <dbReference type="ARBA" id="ARBA00023146"/>
    </source>
</evidence>
<evidence type="ECO:0000256" key="6">
    <source>
        <dbReference type="ARBA" id="ARBA00022490"/>
    </source>
</evidence>
<evidence type="ECO:0000256" key="7">
    <source>
        <dbReference type="ARBA" id="ARBA00022598"/>
    </source>
</evidence>
<evidence type="ECO:0000256" key="14">
    <source>
        <dbReference type="ARBA" id="ARBA00033189"/>
    </source>
</evidence>
<evidence type="ECO:0000256" key="2">
    <source>
        <dbReference type="ARBA" id="ARBA00004496"/>
    </source>
</evidence>
<dbReference type="CDD" id="cd00769">
    <property type="entry name" value="PheRS_beta_core"/>
    <property type="match status" value="1"/>
</dbReference>
<evidence type="ECO:0000313" key="18">
    <source>
        <dbReference type="Proteomes" id="UP000030680"/>
    </source>
</evidence>
<proteinExistence type="inferred from homology"/>
<dbReference type="GO" id="GO:0000287">
    <property type="term" value="F:magnesium ion binding"/>
    <property type="evidence" value="ECO:0007669"/>
    <property type="project" value="InterPro"/>
</dbReference>
<dbReference type="eggNOG" id="KOG2472">
    <property type="taxonomic scope" value="Eukaryota"/>
</dbReference>
<dbReference type="InterPro" id="IPR004531">
    <property type="entry name" value="Phe-tRNA-synth_IIc_bsu_arc_euk"/>
</dbReference>
<evidence type="ECO:0000256" key="1">
    <source>
        <dbReference type="ARBA" id="ARBA00001946"/>
    </source>
</evidence>
<dbReference type="PANTHER" id="PTHR10947">
    <property type="entry name" value="PHENYLALANYL-TRNA SYNTHETASE BETA CHAIN AND LEUCINE-RICH REPEAT-CONTAINING PROTEIN 47"/>
    <property type="match status" value="1"/>
</dbReference>
<dbReference type="RefSeq" id="XP_005706849.1">
    <property type="nucleotide sequence ID" value="XM_005706792.1"/>
</dbReference>
<keyword evidence="12" id="KW-0648">Protein biosynthesis</keyword>
<dbReference type="InterPro" id="IPR040659">
    <property type="entry name" value="PhetRS_B1"/>
</dbReference>
<dbReference type="InterPro" id="IPR045060">
    <property type="entry name" value="Phe-tRNA-ligase_IIc_bsu"/>
</dbReference>
<dbReference type="AlphaFoldDB" id="M2Y3D3"/>
<dbReference type="GO" id="GO:0005524">
    <property type="term" value="F:ATP binding"/>
    <property type="evidence" value="ECO:0007669"/>
    <property type="project" value="UniProtKB-KW"/>
</dbReference>
<dbReference type="KEGG" id="gsl:Gasu_22380"/>
<dbReference type="InterPro" id="IPR020825">
    <property type="entry name" value="Phe-tRNA_synthase-like_B3/B4"/>
</dbReference>
<dbReference type="EMBL" id="KB454500">
    <property type="protein sequence ID" value="EME30329.1"/>
    <property type="molecule type" value="Genomic_DNA"/>
</dbReference>
<dbReference type="FunFam" id="3.30.930.10:FF:000059">
    <property type="entry name" value="phenylalanine--tRNA ligase beta subunit"/>
    <property type="match status" value="1"/>
</dbReference>
<evidence type="ECO:0000256" key="15">
    <source>
        <dbReference type="ARBA" id="ARBA00049255"/>
    </source>
</evidence>
<organism evidence="17 18">
    <name type="scientific">Galdieria sulphuraria</name>
    <name type="common">Red alga</name>
    <dbReference type="NCBI Taxonomy" id="130081"/>
    <lineage>
        <taxon>Eukaryota</taxon>
        <taxon>Rhodophyta</taxon>
        <taxon>Bangiophyceae</taxon>
        <taxon>Galdieriales</taxon>
        <taxon>Galdieriaceae</taxon>
        <taxon>Galdieria</taxon>
    </lineage>
</organism>
<dbReference type="Proteomes" id="UP000030680">
    <property type="component" value="Unassembled WGS sequence"/>
</dbReference>
<dbReference type="GO" id="GO:0009328">
    <property type="term" value="C:phenylalanine-tRNA ligase complex"/>
    <property type="evidence" value="ECO:0007669"/>
    <property type="project" value="TreeGrafter"/>
</dbReference>
<dbReference type="InterPro" id="IPR005146">
    <property type="entry name" value="B3/B4_tRNA-bd"/>
</dbReference>
<evidence type="ECO:0000256" key="4">
    <source>
        <dbReference type="ARBA" id="ARBA00011209"/>
    </source>
</evidence>
<dbReference type="SUPFAM" id="SSF46955">
    <property type="entry name" value="Putative DNA-binding domain"/>
    <property type="match status" value="2"/>
</dbReference>
<keyword evidence="13 17" id="KW-0030">Aminoacyl-tRNA synthetase</keyword>
<dbReference type="SMART" id="SM00874">
    <property type="entry name" value="B5"/>
    <property type="match status" value="1"/>
</dbReference>
<comment type="cofactor">
    <cofactor evidence="1">
        <name>Mg(2+)</name>
        <dbReference type="ChEBI" id="CHEBI:18420"/>
    </cofactor>
</comment>
<dbReference type="GeneID" id="17089063"/>
<dbReference type="InterPro" id="IPR009061">
    <property type="entry name" value="DNA-bd_dom_put_sf"/>
</dbReference>
<dbReference type="OMA" id="FPGRCAN"/>
<comment type="subunit">
    <text evidence="4">Tetramer of two alpha and two beta subunits.</text>
</comment>
<dbReference type="EC" id="6.1.1.20" evidence="5"/>
<dbReference type="InterPro" id="IPR005147">
    <property type="entry name" value="tRNA_synthase_B5-dom"/>
</dbReference>
<dbReference type="NCBIfam" id="TIGR00471">
    <property type="entry name" value="pheT_arch"/>
    <property type="match status" value="1"/>
</dbReference>
<dbReference type="Gramene" id="EME30329">
    <property type="protein sequence ID" value="EME30329"/>
    <property type="gene ID" value="Gasu_22380"/>
</dbReference>
<keyword evidence="11" id="KW-0460">Magnesium</keyword>
<name>M2Y3D3_GALSU</name>
<dbReference type="STRING" id="130081.M2Y3D3"/>
<dbReference type="SMART" id="SM00873">
    <property type="entry name" value="B3_4"/>
    <property type="match status" value="1"/>
</dbReference>
<dbReference type="GO" id="GO:0006432">
    <property type="term" value="P:phenylalanyl-tRNA aminoacylation"/>
    <property type="evidence" value="ECO:0007669"/>
    <property type="project" value="InterPro"/>
</dbReference>
<dbReference type="PANTHER" id="PTHR10947:SF0">
    <property type="entry name" value="PHENYLALANINE--TRNA LIGASE BETA SUBUNIT"/>
    <property type="match status" value="1"/>
</dbReference>
<dbReference type="InterPro" id="IPR045864">
    <property type="entry name" value="aa-tRNA-synth_II/BPL/LPL"/>
</dbReference>
<evidence type="ECO:0000256" key="3">
    <source>
        <dbReference type="ARBA" id="ARBA00007438"/>
    </source>
</evidence>
<gene>
    <name evidence="17" type="ORF">Gasu_22380</name>
</gene>
<evidence type="ECO:0000256" key="8">
    <source>
        <dbReference type="ARBA" id="ARBA00022723"/>
    </source>
</evidence>
<evidence type="ECO:0000256" key="11">
    <source>
        <dbReference type="ARBA" id="ARBA00022842"/>
    </source>
</evidence>
<dbReference type="Pfam" id="PF17759">
    <property type="entry name" value="tRNA_synthFbeta"/>
    <property type="match status" value="1"/>
</dbReference>
<evidence type="ECO:0000256" key="9">
    <source>
        <dbReference type="ARBA" id="ARBA00022741"/>
    </source>
</evidence>
<keyword evidence="18" id="KW-1185">Reference proteome</keyword>
<keyword evidence="9" id="KW-0547">Nucleotide-binding</keyword>
<evidence type="ECO:0000259" key="16">
    <source>
        <dbReference type="PROSITE" id="PS51483"/>
    </source>
</evidence>